<evidence type="ECO:0000256" key="15">
    <source>
        <dbReference type="ARBA" id="ARBA00031237"/>
    </source>
</evidence>
<dbReference type="GO" id="GO:0004485">
    <property type="term" value="F:methylcrotonoyl-CoA carboxylase activity"/>
    <property type="evidence" value="ECO:0007669"/>
    <property type="project" value="UniProtKB-EC"/>
</dbReference>
<dbReference type="PROSITE" id="PS50968">
    <property type="entry name" value="BIOTINYL_LIPOYL"/>
    <property type="match status" value="1"/>
</dbReference>
<dbReference type="PROSITE" id="PS50980">
    <property type="entry name" value="COA_CT_NTER"/>
    <property type="match status" value="1"/>
</dbReference>
<keyword evidence="11" id="KW-0092">Biotin</keyword>
<dbReference type="InterPro" id="IPR011053">
    <property type="entry name" value="Single_hybrid_motif"/>
</dbReference>
<dbReference type="PROSITE" id="PS00867">
    <property type="entry name" value="CPSASE_2"/>
    <property type="match status" value="1"/>
</dbReference>
<evidence type="ECO:0000256" key="16">
    <source>
        <dbReference type="ARBA" id="ARBA00031404"/>
    </source>
</evidence>
<evidence type="ECO:0000313" key="24">
    <source>
        <dbReference type="EMBL" id="TVY20974.1"/>
    </source>
</evidence>
<dbReference type="InterPro" id="IPR011763">
    <property type="entry name" value="COA_CT_C"/>
</dbReference>
<dbReference type="Pfam" id="PF02786">
    <property type="entry name" value="CPSase_L_D2"/>
    <property type="match status" value="1"/>
</dbReference>
<evidence type="ECO:0000256" key="9">
    <source>
        <dbReference type="ARBA" id="ARBA00022946"/>
    </source>
</evidence>
<sequence length="1271" mass="138139">MSTFQASRGVLRLSRSITKLQPPLNLHLRIASRNVATHTLPSQANAISVLPTIIDPSSEEYKENARQMGTVISRLEELTKKIQLGGSQKAREKHIARNKMLPRDRVAALVDPGTSFLELSALAGLEMYPEAEVPAGGIITGVGVIEGVTCVVVANDSTVKGGTYFPITVKKHLRAQAIAQENNLPCVYLVDSGGANLPNQADVFPDREHFGRIFYNQARMSSMGIPQISVVMGPCTAGGAYVPAMSDESIIVDGQGHIFLAGPPLVKAATGEVVSAEDLGGGKMHTSVSGVTDYLAVDDAHAIVLARRSISNLNWPKKQFPPPTAYEEPLYDPEELVGIASTNLRKPLPIHEIIARIVDGSVFSEFKRDYGSSLVTGFAHIYGHKVGIIANNGILFSNSSLKGAHFIELCCQRQIPLIFLQNISGFMVGTDAEREGIAKNGAKLVTAVACANVPKFTVVVGASNGAGNYGMCGRAYSPRFLWMWPNAKIGVMGSEQLTAVMEAVGKAADPELKERIDRESEAVFSSARLWDDGIIPPSHTRRVLGLSLIASLGGKNEPVATNSAELRAIPMLPASRTRAFARAITAIQNRHLSTNPSTTPIASVLIANRGEIALRVGRTASELGVRCTTIYTDPDLHSQHALSSPFAVNLGAPNAYLDGERIIKVAKEQGCEALHPGYGFLSENSAFAKRCVEEGLVFIGPPWKAIEAMGNKSRSKEIMIAAGVPCIPGYHGKNQDPEYLLQESRKIGFPVMVKAVKGGGGKGMRIALTEDEFLSKLESAKSEGRNSFGDDEMLVEKYISTPRHIEVQVFADKYGNAVALGERDCSLQRRHQKVLEEAPAPNLAEDIRQDLWEKARAAALAVQYEGAGTVEFIFDNDTNEFFFMEMNTRLQVEHPVTEEITGEDLVSWQFKVAAGEPLPLDQATITQRIAERGWAIEARIYAENPGQNFMPDSGKLIHLRTPQTSDSVRIDAGFIQGDTVSSAYDGMIAKLIVSGPTREVALRKLHAALQNYEVVGLNTNIEFLKKICKSPAFIRGEVETGYIQKYNDELFAPEAVEPETFAQAALGILAKESLEKGADFPTGPHGLAVGFSARNERQFLFVGSSDSESKRFSVTINQSGQKLYNVQVKGPGIDESYENVVCEGGAPSISTFYPHTRIESTIITDGDKFTIFQQGKQTQLRLTTPSWYEKALGLKDVTNSVLAPMPCKVLRNEVKEGDEVEKDQALVVIESMKMETVIRSPQKGVISKLVHKEGDICKAGTVLVLFEEHEE</sequence>
<dbReference type="Pfam" id="PF00289">
    <property type="entry name" value="Biotin_carb_N"/>
    <property type="match status" value="1"/>
</dbReference>
<dbReference type="Gene3D" id="2.40.50.100">
    <property type="match status" value="1"/>
</dbReference>
<comment type="pathway">
    <text evidence="3">Lipid metabolism; malonyl-CoA biosynthesis; malonyl-CoA from acetyl-CoA: step 1/1.</text>
</comment>
<dbReference type="Gene3D" id="3.30.470.20">
    <property type="entry name" value="ATP-grasp fold, B domain"/>
    <property type="match status" value="1"/>
</dbReference>
<dbReference type="InterPro" id="IPR005482">
    <property type="entry name" value="Biotin_COase_C"/>
</dbReference>
<dbReference type="PANTHER" id="PTHR22855:SF13">
    <property type="entry name" value="METHYLCROTONOYL-COA CARBOXYLASE BETA CHAIN, MITOCHONDRIAL"/>
    <property type="match status" value="1"/>
</dbReference>
<dbReference type="GO" id="GO:0006552">
    <property type="term" value="P:L-leucine catabolic process"/>
    <property type="evidence" value="ECO:0007669"/>
    <property type="project" value="TreeGrafter"/>
</dbReference>
<evidence type="ECO:0000256" key="5">
    <source>
        <dbReference type="ARBA" id="ARBA00013058"/>
    </source>
</evidence>
<dbReference type="GO" id="GO:0003989">
    <property type="term" value="F:acetyl-CoA carboxylase activity"/>
    <property type="evidence" value="ECO:0007669"/>
    <property type="project" value="UniProtKB-EC"/>
</dbReference>
<name>A0A8T9BLK2_9HELO</name>
<dbReference type="GO" id="GO:0005524">
    <property type="term" value="F:ATP binding"/>
    <property type="evidence" value="ECO:0007669"/>
    <property type="project" value="UniProtKB-UniRule"/>
</dbReference>
<dbReference type="Gene3D" id="3.90.226.10">
    <property type="entry name" value="2-enoyl-CoA Hydratase, Chain A, domain 1"/>
    <property type="match status" value="2"/>
</dbReference>
<dbReference type="CDD" id="cd06850">
    <property type="entry name" value="biotinyl_domain"/>
    <property type="match status" value="1"/>
</dbReference>
<comment type="pathway">
    <text evidence="13">Amino-acid degradation; L-leucine degradation; (S)-3-hydroxy-3-methylglutaryl-CoA from 3-isovaleryl-CoA: step 2/3.</text>
</comment>
<dbReference type="GO" id="GO:1905202">
    <property type="term" value="C:methylcrotonoyl-CoA carboxylase complex"/>
    <property type="evidence" value="ECO:0007669"/>
    <property type="project" value="TreeGrafter"/>
</dbReference>
<evidence type="ECO:0000259" key="20">
    <source>
        <dbReference type="PROSITE" id="PS50975"/>
    </source>
</evidence>
<feature type="domain" description="Biotin carboxylation" evidence="21">
    <location>
        <begin position="600"/>
        <end position="1048"/>
    </location>
</feature>
<evidence type="ECO:0000256" key="7">
    <source>
        <dbReference type="ARBA" id="ARBA00022741"/>
    </source>
</evidence>
<comment type="similarity">
    <text evidence="4">Belongs to the AccD/PCCB family.</text>
</comment>
<dbReference type="InterPro" id="IPR011054">
    <property type="entry name" value="Rudment_hybrid_motif"/>
</dbReference>
<dbReference type="OrthoDB" id="196847at2759"/>
<dbReference type="FunFam" id="3.30.1490.20:FF:000003">
    <property type="entry name" value="acetyl-CoA carboxylase isoform X1"/>
    <property type="match status" value="1"/>
</dbReference>
<evidence type="ECO:0000259" key="19">
    <source>
        <dbReference type="PROSITE" id="PS50968"/>
    </source>
</evidence>
<evidence type="ECO:0000259" key="23">
    <source>
        <dbReference type="PROSITE" id="PS50989"/>
    </source>
</evidence>
<dbReference type="FunFam" id="3.90.226.10:FF:000004">
    <property type="entry name" value="Methylcrotonoyl-CoA carboxylase beta chain"/>
    <property type="match status" value="1"/>
</dbReference>
<keyword evidence="9" id="KW-0809">Transit peptide</keyword>
<proteinExistence type="inferred from homology"/>
<dbReference type="GO" id="GO:0046872">
    <property type="term" value="F:metal ion binding"/>
    <property type="evidence" value="ECO:0007669"/>
    <property type="project" value="InterPro"/>
</dbReference>
<dbReference type="SUPFAM" id="SSF52096">
    <property type="entry name" value="ClpP/crotonase"/>
    <property type="match status" value="2"/>
</dbReference>
<dbReference type="EC" id="6.4.1.2" evidence="5"/>
<dbReference type="InterPro" id="IPR034733">
    <property type="entry name" value="AcCoA_carboxyl_beta"/>
</dbReference>
<evidence type="ECO:0000259" key="21">
    <source>
        <dbReference type="PROSITE" id="PS50979"/>
    </source>
</evidence>
<dbReference type="InterPro" id="IPR029045">
    <property type="entry name" value="ClpP/crotonase-like_dom_sf"/>
</dbReference>
<evidence type="ECO:0000256" key="3">
    <source>
        <dbReference type="ARBA" id="ARBA00004956"/>
    </source>
</evidence>
<comment type="catalytic activity">
    <reaction evidence="17">
        <text>3-methylbut-2-enoyl-CoA + hydrogencarbonate + ATP = 3-methyl-(2E)-glutaconyl-CoA + ADP + phosphate + H(+)</text>
        <dbReference type="Rhea" id="RHEA:13589"/>
        <dbReference type="ChEBI" id="CHEBI:15378"/>
        <dbReference type="ChEBI" id="CHEBI:17544"/>
        <dbReference type="ChEBI" id="CHEBI:30616"/>
        <dbReference type="ChEBI" id="CHEBI:43474"/>
        <dbReference type="ChEBI" id="CHEBI:57344"/>
        <dbReference type="ChEBI" id="CHEBI:57346"/>
        <dbReference type="ChEBI" id="CHEBI:456216"/>
        <dbReference type="EC" id="6.4.1.4"/>
    </reaction>
</comment>
<evidence type="ECO:0000256" key="11">
    <source>
        <dbReference type="ARBA" id="ARBA00023267"/>
    </source>
</evidence>
<comment type="caution">
    <text evidence="24">The sequence shown here is derived from an EMBL/GenBank/DDBJ whole genome shotgun (WGS) entry which is preliminary data.</text>
</comment>
<evidence type="ECO:0000256" key="6">
    <source>
        <dbReference type="ARBA" id="ARBA00022598"/>
    </source>
</evidence>
<dbReference type="PROSITE" id="PS50989">
    <property type="entry name" value="COA_CT_CTER"/>
    <property type="match status" value="1"/>
</dbReference>
<dbReference type="Pfam" id="PF01039">
    <property type="entry name" value="Carboxyl_trans"/>
    <property type="match status" value="1"/>
</dbReference>
<protein>
    <recommendedName>
        <fullName evidence="16">3-methylcrotonyl-CoA carboxylase 2</fullName>
        <ecNumber evidence="5">6.4.1.2</ecNumber>
        <ecNumber evidence="14">6.4.1.4</ecNumber>
    </recommendedName>
    <alternativeName>
        <fullName evidence="15">3-methylcrotonyl-CoA:carbon dioxide ligase subunit beta</fullName>
    </alternativeName>
</protein>
<dbReference type="Pfam" id="PF02785">
    <property type="entry name" value="Biotin_carb_C"/>
    <property type="match status" value="1"/>
</dbReference>
<evidence type="ECO:0000256" key="18">
    <source>
        <dbReference type="PROSITE-ProRule" id="PRU00409"/>
    </source>
</evidence>
<accession>A0A8T9BLK2</accession>
<dbReference type="InterPro" id="IPR045190">
    <property type="entry name" value="MCCB/AccD1-like"/>
</dbReference>
<dbReference type="Pfam" id="PF00364">
    <property type="entry name" value="Biotin_lipoyl"/>
    <property type="match status" value="1"/>
</dbReference>
<dbReference type="SUPFAM" id="SSF52440">
    <property type="entry name" value="PreATP-grasp domain"/>
    <property type="match status" value="1"/>
</dbReference>
<dbReference type="PROSITE" id="PS50979">
    <property type="entry name" value="BC"/>
    <property type="match status" value="1"/>
</dbReference>
<dbReference type="FunFam" id="3.90.226.10:FF:000007">
    <property type="entry name" value="Methylcrotonoyl-CoA carboxylase subunit beta"/>
    <property type="match status" value="1"/>
</dbReference>
<comment type="subcellular location">
    <subcellularLocation>
        <location evidence="2">Mitochondrion matrix</location>
    </subcellularLocation>
</comment>
<dbReference type="AlphaFoldDB" id="A0A8T9BLK2"/>
<dbReference type="InterPro" id="IPR005479">
    <property type="entry name" value="CPAse_ATP-bd"/>
</dbReference>
<reference evidence="24 25" key="1">
    <citation type="submission" date="2018-05" db="EMBL/GenBank/DDBJ databases">
        <title>Whole genome sequencing for identification of molecular markers to develop diagnostic detection tools for the regulated plant pathogen Lachnellula willkommii.</title>
        <authorList>
            <person name="Giroux E."/>
            <person name="Bilodeau G."/>
        </authorList>
    </citation>
    <scope>NUCLEOTIDE SEQUENCE [LARGE SCALE GENOMIC DNA]</scope>
    <source>
        <strain evidence="24 25">CBS 203.66</strain>
    </source>
</reference>
<dbReference type="InterPro" id="IPR011764">
    <property type="entry name" value="Biotin_carboxylation_dom"/>
</dbReference>
<feature type="domain" description="Lipoyl-binding" evidence="19">
    <location>
        <begin position="1192"/>
        <end position="1267"/>
    </location>
</feature>
<dbReference type="InterPro" id="IPR000089">
    <property type="entry name" value="Biotin_lipoyl"/>
</dbReference>
<dbReference type="PANTHER" id="PTHR22855">
    <property type="entry name" value="ACETYL, PROPIONYL, PYRUVATE, AND GLUTACONYL CARBOXYLASE-RELATED"/>
    <property type="match status" value="1"/>
</dbReference>
<evidence type="ECO:0000313" key="25">
    <source>
        <dbReference type="Proteomes" id="UP000469559"/>
    </source>
</evidence>
<dbReference type="EMBL" id="QGMF01000032">
    <property type="protein sequence ID" value="TVY20974.1"/>
    <property type="molecule type" value="Genomic_DNA"/>
</dbReference>
<dbReference type="EC" id="6.4.1.4" evidence="14"/>
<dbReference type="PROSITE" id="PS50975">
    <property type="entry name" value="ATP_GRASP"/>
    <property type="match status" value="1"/>
</dbReference>
<dbReference type="InterPro" id="IPR011761">
    <property type="entry name" value="ATP-grasp"/>
</dbReference>
<dbReference type="FunFam" id="3.30.470.20:FF:000028">
    <property type="entry name" value="Methylcrotonoyl-CoA carboxylase subunit alpha, mitochondrial"/>
    <property type="match status" value="1"/>
</dbReference>
<dbReference type="InterPro" id="IPR005481">
    <property type="entry name" value="BC-like_N"/>
</dbReference>
<evidence type="ECO:0000256" key="14">
    <source>
        <dbReference type="ARBA" id="ARBA00026116"/>
    </source>
</evidence>
<evidence type="ECO:0000256" key="12">
    <source>
        <dbReference type="ARBA" id="ARBA00023268"/>
    </source>
</evidence>
<dbReference type="GO" id="GO:0005759">
    <property type="term" value="C:mitochondrial matrix"/>
    <property type="evidence" value="ECO:0007669"/>
    <property type="project" value="UniProtKB-SubCell"/>
</dbReference>
<dbReference type="SMART" id="SM00878">
    <property type="entry name" value="Biotin_carb_C"/>
    <property type="match status" value="1"/>
</dbReference>
<feature type="domain" description="ATP-grasp" evidence="20">
    <location>
        <begin position="716"/>
        <end position="914"/>
    </location>
</feature>
<dbReference type="InterPro" id="IPR016185">
    <property type="entry name" value="PreATP-grasp_dom_sf"/>
</dbReference>
<feature type="domain" description="CoA carboxyltransferase N-terminal" evidence="22">
    <location>
        <begin position="68"/>
        <end position="325"/>
    </location>
</feature>
<gene>
    <name evidence="24" type="ORF">LARI1_G000888</name>
</gene>
<evidence type="ECO:0000256" key="17">
    <source>
        <dbReference type="ARBA" id="ARBA00052347"/>
    </source>
</evidence>
<comment type="cofactor">
    <cofactor evidence="1">
        <name>biotin</name>
        <dbReference type="ChEBI" id="CHEBI:57586"/>
    </cofactor>
</comment>
<dbReference type="SUPFAM" id="SSF51246">
    <property type="entry name" value="Rudiment single hybrid motif"/>
    <property type="match status" value="1"/>
</dbReference>
<keyword evidence="7 18" id="KW-0547">Nucleotide-binding</keyword>
<dbReference type="SUPFAM" id="SSF56059">
    <property type="entry name" value="Glutathione synthetase ATP-binding domain-like"/>
    <property type="match status" value="1"/>
</dbReference>
<keyword evidence="6" id="KW-0436">Ligase</keyword>
<dbReference type="Proteomes" id="UP000469559">
    <property type="component" value="Unassembled WGS sequence"/>
</dbReference>
<dbReference type="FunFam" id="2.40.50.100:FF:000003">
    <property type="entry name" value="Acetyl-CoA carboxylase biotin carboxyl carrier protein"/>
    <property type="match status" value="1"/>
</dbReference>
<evidence type="ECO:0000256" key="13">
    <source>
        <dbReference type="ARBA" id="ARBA00025711"/>
    </source>
</evidence>
<dbReference type="InterPro" id="IPR011762">
    <property type="entry name" value="COA_CT_N"/>
</dbReference>
<evidence type="ECO:0000256" key="10">
    <source>
        <dbReference type="ARBA" id="ARBA00023128"/>
    </source>
</evidence>
<evidence type="ECO:0000259" key="22">
    <source>
        <dbReference type="PROSITE" id="PS50980"/>
    </source>
</evidence>
<evidence type="ECO:0000256" key="4">
    <source>
        <dbReference type="ARBA" id="ARBA00006102"/>
    </source>
</evidence>
<keyword evidence="12" id="KW-0511">Multifunctional enzyme</keyword>
<evidence type="ECO:0000256" key="2">
    <source>
        <dbReference type="ARBA" id="ARBA00004305"/>
    </source>
</evidence>
<organism evidence="24 25">
    <name type="scientific">Lachnellula arida</name>
    <dbReference type="NCBI Taxonomy" id="1316785"/>
    <lineage>
        <taxon>Eukaryota</taxon>
        <taxon>Fungi</taxon>
        <taxon>Dikarya</taxon>
        <taxon>Ascomycota</taxon>
        <taxon>Pezizomycotina</taxon>
        <taxon>Leotiomycetes</taxon>
        <taxon>Helotiales</taxon>
        <taxon>Lachnaceae</taxon>
        <taxon>Lachnellula</taxon>
    </lineage>
</organism>
<keyword evidence="25" id="KW-1185">Reference proteome</keyword>
<evidence type="ECO:0000256" key="8">
    <source>
        <dbReference type="ARBA" id="ARBA00022840"/>
    </source>
</evidence>
<keyword evidence="10" id="KW-0496">Mitochondrion</keyword>
<evidence type="ECO:0000256" key="1">
    <source>
        <dbReference type="ARBA" id="ARBA00001953"/>
    </source>
</evidence>
<dbReference type="SUPFAM" id="SSF51230">
    <property type="entry name" value="Single hybrid motif"/>
    <property type="match status" value="1"/>
</dbReference>
<keyword evidence="8 18" id="KW-0067">ATP-binding</keyword>
<feature type="domain" description="CoA carboxyltransferase C-terminal" evidence="23">
    <location>
        <begin position="332"/>
        <end position="554"/>
    </location>
</feature>